<dbReference type="InterPro" id="IPR012337">
    <property type="entry name" value="RNaseH-like_sf"/>
</dbReference>
<feature type="domain" description="Reverse transcriptase/retrotransposon-derived protein RNase H-like" evidence="2">
    <location>
        <begin position="717"/>
        <end position="797"/>
    </location>
</feature>
<dbReference type="GO" id="GO:0003964">
    <property type="term" value="F:RNA-directed DNA polymerase activity"/>
    <property type="evidence" value="ECO:0007669"/>
    <property type="project" value="UniProtKB-KW"/>
</dbReference>
<dbReference type="InterPro" id="IPR043502">
    <property type="entry name" value="DNA/RNA_pol_sf"/>
</dbReference>
<feature type="region of interest" description="Disordered" evidence="1">
    <location>
        <begin position="177"/>
        <end position="205"/>
    </location>
</feature>
<dbReference type="CDD" id="cd09274">
    <property type="entry name" value="RNase_HI_RT_Ty3"/>
    <property type="match status" value="1"/>
</dbReference>
<name>A0ABQ4Y4W5_9ASTR</name>
<comment type="caution">
    <text evidence="4">The sequence shown here is derived from an EMBL/GenBank/DDBJ whole genome shotgun (WGS) entry which is preliminary data.</text>
</comment>
<dbReference type="EMBL" id="BQNB010010098">
    <property type="protein sequence ID" value="GJS72699.1"/>
    <property type="molecule type" value="Genomic_DNA"/>
</dbReference>
<proteinExistence type="predicted"/>
<feature type="domain" description="Integrase zinc-binding" evidence="3">
    <location>
        <begin position="922"/>
        <end position="975"/>
    </location>
</feature>
<evidence type="ECO:0000256" key="1">
    <source>
        <dbReference type="SAM" id="MobiDB-lite"/>
    </source>
</evidence>
<dbReference type="InterPro" id="IPR036397">
    <property type="entry name" value="RNaseH_sf"/>
</dbReference>
<keyword evidence="4" id="KW-0695">RNA-directed DNA polymerase</keyword>
<dbReference type="SUPFAM" id="SSF56672">
    <property type="entry name" value="DNA/RNA polymerases"/>
    <property type="match status" value="1"/>
</dbReference>
<accession>A0ABQ4Y4W5</accession>
<dbReference type="InterPro" id="IPR021109">
    <property type="entry name" value="Peptidase_aspartic_dom_sf"/>
</dbReference>
<reference evidence="4" key="2">
    <citation type="submission" date="2022-01" db="EMBL/GenBank/DDBJ databases">
        <authorList>
            <person name="Yamashiro T."/>
            <person name="Shiraishi A."/>
            <person name="Satake H."/>
            <person name="Nakayama K."/>
        </authorList>
    </citation>
    <scope>NUCLEOTIDE SEQUENCE</scope>
</reference>
<dbReference type="InterPro" id="IPR041588">
    <property type="entry name" value="Integrase_H2C2"/>
</dbReference>
<organism evidence="4 5">
    <name type="scientific">Tanacetum coccineum</name>
    <dbReference type="NCBI Taxonomy" id="301880"/>
    <lineage>
        <taxon>Eukaryota</taxon>
        <taxon>Viridiplantae</taxon>
        <taxon>Streptophyta</taxon>
        <taxon>Embryophyta</taxon>
        <taxon>Tracheophyta</taxon>
        <taxon>Spermatophyta</taxon>
        <taxon>Magnoliopsida</taxon>
        <taxon>eudicotyledons</taxon>
        <taxon>Gunneridae</taxon>
        <taxon>Pentapetalae</taxon>
        <taxon>asterids</taxon>
        <taxon>campanulids</taxon>
        <taxon>Asterales</taxon>
        <taxon>Asteraceae</taxon>
        <taxon>Asteroideae</taxon>
        <taxon>Anthemideae</taxon>
        <taxon>Anthemidinae</taxon>
        <taxon>Tanacetum</taxon>
    </lineage>
</organism>
<dbReference type="InterPro" id="IPR041577">
    <property type="entry name" value="RT_RNaseH_2"/>
</dbReference>
<keyword evidence="4" id="KW-0808">Transferase</keyword>
<dbReference type="PANTHER" id="PTHR47266">
    <property type="entry name" value="ENDONUCLEASE-RELATED"/>
    <property type="match status" value="1"/>
</dbReference>
<dbReference type="Gene3D" id="2.40.70.10">
    <property type="entry name" value="Acid Proteases"/>
    <property type="match status" value="1"/>
</dbReference>
<keyword evidence="5" id="KW-1185">Reference proteome</keyword>
<evidence type="ECO:0000259" key="3">
    <source>
        <dbReference type="Pfam" id="PF17921"/>
    </source>
</evidence>
<keyword evidence="4" id="KW-0548">Nucleotidyltransferase</keyword>
<evidence type="ECO:0000313" key="5">
    <source>
        <dbReference type="Proteomes" id="UP001151760"/>
    </source>
</evidence>
<gene>
    <name evidence="4" type="ORF">Tco_0705540</name>
</gene>
<dbReference type="Gene3D" id="3.30.420.10">
    <property type="entry name" value="Ribonuclease H-like superfamily/Ribonuclease H"/>
    <property type="match status" value="1"/>
</dbReference>
<protein>
    <submittedName>
        <fullName evidence="4">Reverse transcriptase domain-containing protein</fullName>
    </submittedName>
</protein>
<dbReference type="InterPro" id="IPR052160">
    <property type="entry name" value="Gypsy_RT_Integrase-like"/>
</dbReference>
<dbReference type="Gene3D" id="1.10.340.70">
    <property type="match status" value="1"/>
</dbReference>
<dbReference type="Proteomes" id="UP001151760">
    <property type="component" value="Unassembled WGS sequence"/>
</dbReference>
<evidence type="ECO:0000313" key="4">
    <source>
        <dbReference type="EMBL" id="GJS72699.1"/>
    </source>
</evidence>
<sequence length="1202" mass="136144">MLEKEPPRSIQDMGYLKLQNSSTIFSPLKNDKSSERIPISNKDLMSRLVRLGIDSKIFSEQCPHHGFLGSSPTLNTIYNALNVNDQDSLTQAARVKILHSTKQADISARDVVITGALWSLGRWVAPRSGVRYIRDPRRVIAVPNIEWLSEVHFRRRLRVEFTVHSCRSKFQPRKFRLPSATYGKPNQTTRFSSHATQHPKPTNKIVEPKTKTCEMAKPGSNPNDLGSTPCPNVSTPLINNTTYQAPASIFGCRKTDFESYVKANDAVMQNMQNQMSNITDLLTKIVNSNQASTSSSGSLPSNTIANPKGELKAITTRSGVSYDGPQTPPPVVEVETKVTKDTVLPSESTKNVQPPIIQVDEPVIMPRTKTTLPYPSRVTKEKVREKDDLLALKFMEIFRNLHFELSFADALLHMPKFAPMFRKLLNNKDKILELTKTPVNENCSAVILKTFPEKLGDPGRFLIPCDFPELDECLALADLGASINLMPLSVFEKLNLQGLTKTKMIPRLARPRSNFHSHRHSRKCFCEDDLKDLRQSVTFKVGDTKKFSYNAIESVNKVDFIDITCEEYSQEVLGFSEVLSNKNSTPSFEPIVDTTSPTLTPFEGSDFILEEIEAELSDTSYKSGIDDAECDLEKDILLLEAILNSEPLSPLPNHANYFPGDRKELKICEAKTNETSIDEPSEVELKDLPPHLEYAFLREQQYQSSMLKDLSVEEKAAHHKAFNTLKKNLTEAPILIAPDWNEPFELMCDASDFALGAVLGQRHEKHFRPIHYASKTMNEAESRYTTTEKEMLAVKDSKARLLRWVLLLQEFDFDVVDTKGAENLAADHLSRLESPHENKLDPKEINEKFPLETLSSIASLDASTPWFADIANYHAGNFVIKGMSTQQKRKFFKDVKHYFWEDPFLFKICADQVIRRCVFGKEAHDILMACHDGPTGGHHGANYTARKVFDSGFFWPTIYKDAHELVKNCNSCQRQGKVSQRDEMPQNSIQVCEIFDVWGIDFMGPFPSSKGNKYILVAVDYLSKWVEAKALPTNDCPNSYKTPIGCTPYKLVYGKACHLPIELEHKAYWALKHTNFDIQTAGDHRKVQLNELNELRDQAYENSLIYKEKTKRIHDAKIKNRVFNVGDRVLLFNSRLKIFSGKLKSRWSGPFTVVQVFPYGTVELSQNSGPNFKVNGHRIKHYFGGDIPTEVVPDLQTFPMDQ</sequence>
<dbReference type="SUPFAM" id="SSF53098">
    <property type="entry name" value="Ribonuclease H-like"/>
    <property type="match status" value="1"/>
</dbReference>
<reference evidence="4" key="1">
    <citation type="journal article" date="2022" name="Int. J. Mol. Sci.">
        <title>Draft Genome of Tanacetum Coccineum: Genomic Comparison of Closely Related Tanacetum-Family Plants.</title>
        <authorList>
            <person name="Yamashiro T."/>
            <person name="Shiraishi A."/>
            <person name="Nakayama K."/>
            <person name="Satake H."/>
        </authorList>
    </citation>
    <scope>NUCLEOTIDE SEQUENCE</scope>
</reference>
<dbReference type="Pfam" id="PF17919">
    <property type="entry name" value="RT_RNaseH_2"/>
    <property type="match status" value="1"/>
</dbReference>
<dbReference type="Pfam" id="PF17921">
    <property type="entry name" value="Integrase_H2C2"/>
    <property type="match status" value="1"/>
</dbReference>
<evidence type="ECO:0000259" key="2">
    <source>
        <dbReference type="Pfam" id="PF17919"/>
    </source>
</evidence>
<dbReference type="Gene3D" id="3.10.20.370">
    <property type="match status" value="1"/>
</dbReference>
<feature type="compositionally biased region" description="Polar residues" evidence="1">
    <location>
        <begin position="184"/>
        <end position="200"/>
    </location>
</feature>